<evidence type="ECO:0000256" key="2">
    <source>
        <dbReference type="ARBA" id="ARBA00022900"/>
    </source>
</evidence>
<feature type="signal peptide" evidence="4">
    <location>
        <begin position="1"/>
        <end position="22"/>
    </location>
</feature>
<dbReference type="SUPFAM" id="SSF57567">
    <property type="entry name" value="Serine protease inhibitors"/>
    <property type="match status" value="4"/>
</dbReference>
<keyword evidence="4" id="KW-0732">Signal</keyword>
<protein>
    <submittedName>
        <fullName evidence="7">TIL domain-containing protein</fullName>
    </submittedName>
</protein>
<keyword evidence="2" id="KW-0722">Serine protease inhibitor</keyword>
<dbReference type="CDD" id="cd19941">
    <property type="entry name" value="TIL"/>
    <property type="match status" value="4"/>
</dbReference>
<evidence type="ECO:0000256" key="3">
    <source>
        <dbReference type="ARBA" id="ARBA00023157"/>
    </source>
</evidence>
<dbReference type="InterPro" id="IPR002919">
    <property type="entry name" value="TIL_dom"/>
</dbReference>
<dbReference type="WBParaSite" id="PTRK_0001275700.1">
    <property type="protein sequence ID" value="PTRK_0001275700.1"/>
    <property type="gene ID" value="PTRK_0001275700"/>
</dbReference>
<dbReference type="Gene3D" id="2.10.25.10">
    <property type="entry name" value="Laminin"/>
    <property type="match status" value="4"/>
</dbReference>
<accession>A0A0N4ZVX4</accession>
<proteinExistence type="predicted"/>
<feature type="domain" description="EGF-like" evidence="5">
    <location>
        <begin position="228"/>
        <end position="264"/>
    </location>
</feature>
<dbReference type="PANTHER" id="PTHR23259">
    <property type="entry name" value="RIDDLE"/>
    <property type="match status" value="1"/>
</dbReference>
<dbReference type="Proteomes" id="UP000038045">
    <property type="component" value="Unplaced"/>
</dbReference>
<dbReference type="InterPro" id="IPR051368">
    <property type="entry name" value="SerProtInhib-TIL_Domain"/>
</dbReference>
<reference evidence="7" key="1">
    <citation type="submission" date="2017-02" db="UniProtKB">
        <authorList>
            <consortium name="WormBaseParasite"/>
        </authorList>
    </citation>
    <scope>IDENTIFICATION</scope>
</reference>
<keyword evidence="6" id="KW-1185">Reference proteome</keyword>
<keyword evidence="3" id="KW-1015">Disulfide bond</keyword>
<dbReference type="GO" id="GO:0004867">
    <property type="term" value="F:serine-type endopeptidase inhibitor activity"/>
    <property type="evidence" value="ECO:0007669"/>
    <property type="project" value="UniProtKB-KW"/>
</dbReference>
<evidence type="ECO:0000259" key="5">
    <source>
        <dbReference type="SMART" id="SM00181"/>
    </source>
</evidence>
<name>A0A0N4ZVX4_PARTI</name>
<dbReference type="Pfam" id="PF01826">
    <property type="entry name" value="TIL"/>
    <property type="match status" value="4"/>
</dbReference>
<dbReference type="AlphaFoldDB" id="A0A0N4ZVX4"/>
<evidence type="ECO:0000313" key="6">
    <source>
        <dbReference type="Proteomes" id="UP000038045"/>
    </source>
</evidence>
<dbReference type="PANTHER" id="PTHR23259:SF82">
    <property type="entry name" value="SERINE PROTEASE INHIBITOR 1 PROTEIN"/>
    <property type="match status" value="1"/>
</dbReference>
<dbReference type="SMART" id="SM00181">
    <property type="entry name" value="EGF"/>
    <property type="match status" value="4"/>
</dbReference>
<dbReference type="InterPro" id="IPR036084">
    <property type="entry name" value="Ser_inhib-like_sf"/>
</dbReference>
<keyword evidence="1" id="KW-0646">Protease inhibitor</keyword>
<sequence length="269" mass="29073">MKFFFIQILISIAILQSNVVSSQQCGMNEVFAECSSHCEATCGMDEHAPCILSCGPPKCQCANGFRRDPVSNQCVPPEQCSSRVARAAPMSCGMNEVFVECSSKCEGTCSNQNPTCVTACGPPACQCAKGYVRAPMSGDCIKPKECNAPPKPECGQNAMYVECSTRCEATCEDQTPACNRMCGPPKCQCLQGFVKDLSTGECILPRKCKKQSEQECDKNEELVKCSTACEPSCAEKNPVCVKKCGPPKCQCKEGFFRNAVGHCVKPKRC</sequence>
<feature type="domain" description="EGF-like" evidence="5">
    <location>
        <begin position="162"/>
        <end position="203"/>
    </location>
</feature>
<dbReference type="InterPro" id="IPR000742">
    <property type="entry name" value="EGF"/>
</dbReference>
<dbReference type="STRING" id="131310.A0A0N4ZVX4"/>
<feature type="domain" description="EGF-like" evidence="5">
    <location>
        <begin position="100"/>
        <end position="141"/>
    </location>
</feature>
<evidence type="ECO:0000256" key="4">
    <source>
        <dbReference type="SAM" id="SignalP"/>
    </source>
</evidence>
<evidence type="ECO:0000256" key="1">
    <source>
        <dbReference type="ARBA" id="ARBA00022690"/>
    </source>
</evidence>
<organism evidence="6 7">
    <name type="scientific">Parastrongyloides trichosuri</name>
    <name type="common">Possum-specific nematode worm</name>
    <dbReference type="NCBI Taxonomy" id="131310"/>
    <lineage>
        <taxon>Eukaryota</taxon>
        <taxon>Metazoa</taxon>
        <taxon>Ecdysozoa</taxon>
        <taxon>Nematoda</taxon>
        <taxon>Chromadorea</taxon>
        <taxon>Rhabditida</taxon>
        <taxon>Tylenchina</taxon>
        <taxon>Panagrolaimomorpha</taxon>
        <taxon>Strongyloidoidea</taxon>
        <taxon>Strongyloididae</taxon>
        <taxon>Parastrongyloides</taxon>
    </lineage>
</organism>
<evidence type="ECO:0000313" key="7">
    <source>
        <dbReference type="WBParaSite" id="PTRK_0001275700.1"/>
    </source>
</evidence>
<feature type="domain" description="EGF-like" evidence="5">
    <location>
        <begin position="33"/>
        <end position="75"/>
    </location>
</feature>
<feature type="chain" id="PRO_5005892267" evidence="4">
    <location>
        <begin position="23"/>
        <end position="269"/>
    </location>
</feature>